<feature type="domain" description="OmpR/PhoB-type" evidence="9">
    <location>
        <begin position="124"/>
        <end position="221"/>
    </location>
</feature>
<dbReference type="Gene3D" id="3.40.50.2300">
    <property type="match status" value="1"/>
</dbReference>
<feature type="DNA-binding region" description="OmpR/PhoB-type" evidence="7">
    <location>
        <begin position="124"/>
        <end position="221"/>
    </location>
</feature>
<comment type="caution">
    <text evidence="10">The sequence shown here is derived from an EMBL/GenBank/DDBJ whole genome shotgun (WGS) entry which is preliminary data.</text>
</comment>
<evidence type="ECO:0000256" key="1">
    <source>
        <dbReference type="ARBA" id="ARBA00022553"/>
    </source>
</evidence>
<evidence type="ECO:0000259" key="8">
    <source>
        <dbReference type="PROSITE" id="PS50110"/>
    </source>
</evidence>
<dbReference type="SMART" id="SM00448">
    <property type="entry name" value="REC"/>
    <property type="match status" value="1"/>
</dbReference>
<dbReference type="RefSeq" id="WP_420244511.1">
    <property type="nucleotide sequence ID" value="NZ_BOPV01000001.1"/>
</dbReference>
<dbReference type="GO" id="GO:0005829">
    <property type="term" value="C:cytosol"/>
    <property type="evidence" value="ECO:0007669"/>
    <property type="project" value="TreeGrafter"/>
</dbReference>
<sequence length="221" mass="25223">MKILIVEDQQRLGQFLKQGLVERAYTVEWVRCCREADDAIAENSFDVVVLDLNLPDGDGLDLLREWRESGFNEPVLILSARDAVEDRIKGLDLGADDYLPKPFSLEEVLAHIRALLRRQSAVKRAVLEHRGIKLDLLSHTVHLNGEPVDLTSREYALLEIFMQNAGRVLTRSLISEKIWSSHCDVDTNLLDVYMSRLRGKLETTPERLLFKTVRGVGYQLL</sequence>
<dbReference type="GO" id="GO:0006355">
    <property type="term" value="P:regulation of DNA-templated transcription"/>
    <property type="evidence" value="ECO:0007669"/>
    <property type="project" value="InterPro"/>
</dbReference>
<dbReference type="CDD" id="cd17624">
    <property type="entry name" value="REC_OmpR_PmrA-like"/>
    <property type="match status" value="1"/>
</dbReference>
<dbReference type="InterPro" id="IPR001789">
    <property type="entry name" value="Sig_transdc_resp-reg_receiver"/>
</dbReference>
<dbReference type="GO" id="GO:0032993">
    <property type="term" value="C:protein-DNA complex"/>
    <property type="evidence" value="ECO:0007669"/>
    <property type="project" value="TreeGrafter"/>
</dbReference>
<evidence type="ECO:0000259" key="9">
    <source>
        <dbReference type="PROSITE" id="PS51755"/>
    </source>
</evidence>
<keyword evidence="2" id="KW-0902">Two-component regulatory system</keyword>
<keyword evidence="3" id="KW-0805">Transcription regulation</keyword>
<dbReference type="Pfam" id="PF00486">
    <property type="entry name" value="Trans_reg_C"/>
    <property type="match status" value="1"/>
</dbReference>
<dbReference type="SMART" id="SM00862">
    <property type="entry name" value="Trans_reg_C"/>
    <property type="match status" value="1"/>
</dbReference>
<feature type="domain" description="Response regulatory" evidence="8">
    <location>
        <begin position="2"/>
        <end position="116"/>
    </location>
</feature>
<reference evidence="10" key="1">
    <citation type="submission" date="2021-02" db="EMBL/GenBank/DDBJ databases">
        <title>Genome sequence of Rhodospirillales sp. strain TMPK1 isolated from soil.</title>
        <authorList>
            <person name="Nakai R."/>
            <person name="Kusada H."/>
            <person name="Tamaki H."/>
        </authorList>
    </citation>
    <scope>NUCLEOTIDE SEQUENCE</scope>
    <source>
        <strain evidence="10">TMPK1</strain>
    </source>
</reference>
<dbReference type="InterPro" id="IPR011006">
    <property type="entry name" value="CheY-like_superfamily"/>
</dbReference>
<gene>
    <name evidence="10" type="primary">copR</name>
    <name evidence="10" type="ORF">TMPK1_33830</name>
</gene>
<organism evidence="10 11">
    <name type="scientific">Roseiterribacter gracilis</name>
    <dbReference type="NCBI Taxonomy" id="2812848"/>
    <lineage>
        <taxon>Bacteria</taxon>
        <taxon>Pseudomonadati</taxon>
        <taxon>Pseudomonadota</taxon>
        <taxon>Alphaproteobacteria</taxon>
        <taxon>Rhodospirillales</taxon>
        <taxon>Roseiterribacteraceae</taxon>
        <taxon>Roseiterribacter</taxon>
    </lineage>
</organism>
<dbReference type="Proteomes" id="UP000681075">
    <property type="component" value="Unassembled WGS sequence"/>
</dbReference>
<keyword evidence="4 7" id="KW-0238">DNA-binding</keyword>
<protein>
    <submittedName>
        <fullName evidence="10">DNA-binding response regulator</fullName>
    </submittedName>
</protein>
<dbReference type="FunFam" id="1.10.10.10:FF:000005">
    <property type="entry name" value="Two-component system response regulator"/>
    <property type="match status" value="1"/>
</dbReference>
<dbReference type="PROSITE" id="PS51755">
    <property type="entry name" value="OMPR_PHOB"/>
    <property type="match status" value="1"/>
</dbReference>
<evidence type="ECO:0000256" key="7">
    <source>
        <dbReference type="PROSITE-ProRule" id="PRU01091"/>
    </source>
</evidence>
<dbReference type="PROSITE" id="PS50110">
    <property type="entry name" value="RESPONSE_REGULATORY"/>
    <property type="match status" value="1"/>
</dbReference>
<keyword evidence="1 6" id="KW-0597">Phosphoprotein</keyword>
<dbReference type="InterPro" id="IPR036388">
    <property type="entry name" value="WH-like_DNA-bd_sf"/>
</dbReference>
<dbReference type="Pfam" id="PF00072">
    <property type="entry name" value="Response_reg"/>
    <property type="match status" value="1"/>
</dbReference>
<proteinExistence type="predicted"/>
<dbReference type="CDD" id="cd00383">
    <property type="entry name" value="trans_reg_C"/>
    <property type="match status" value="1"/>
</dbReference>
<evidence type="ECO:0000313" key="10">
    <source>
        <dbReference type="EMBL" id="GIL41146.1"/>
    </source>
</evidence>
<evidence type="ECO:0000256" key="2">
    <source>
        <dbReference type="ARBA" id="ARBA00023012"/>
    </source>
</evidence>
<dbReference type="Gene3D" id="6.10.250.690">
    <property type="match status" value="1"/>
</dbReference>
<dbReference type="GO" id="GO:0000976">
    <property type="term" value="F:transcription cis-regulatory region binding"/>
    <property type="evidence" value="ECO:0007669"/>
    <property type="project" value="TreeGrafter"/>
</dbReference>
<dbReference type="InterPro" id="IPR001867">
    <property type="entry name" value="OmpR/PhoB-type_DNA-bd"/>
</dbReference>
<feature type="modified residue" description="4-aspartylphosphate" evidence="6">
    <location>
        <position position="51"/>
    </location>
</feature>
<evidence type="ECO:0000256" key="5">
    <source>
        <dbReference type="ARBA" id="ARBA00023163"/>
    </source>
</evidence>
<evidence type="ECO:0000256" key="6">
    <source>
        <dbReference type="PROSITE-ProRule" id="PRU00169"/>
    </source>
</evidence>
<dbReference type="Gene3D" id="1.10.10.10">
    <property type="entry name" value="Winged helix-like DNA-binding domain superfamily/Winged helix DNA-binding domain"/>
    <property type="match status" value="1"/>
</dbReference>
<keyword evidence="5" id="KW-0804">Transcription</keyword>
<dbReference type="FunFam" id="3.40.50.2300:FF:000002">
    <property type="entry name" value="DNA-binding response regulator PhoP"/>
    <property type="match status" value="1"/>
</dbReference>
<dbReference type="SUPFAM" id="SSF52172">
    <property type="entry name" value="CheY-like"/>
    <property type="match status" value="1"/>
</dbReference>
<evidence type="ECO:0000313" key="11">
    <source>
        <dbReference type="Proteomes" id="UP000681075"/>
    </source>
</evidence>
<dbReference type="PANTHER" id="PTHR48111">
    <property type="entry name" value="REGULATOR OF RPOS"/>
    <property type="match status" value="1"/>
</dbReference>
<accession>A0A8S8XIR5</accession>
<dbReference type="InterPro" id="IPR039420">
    <property type="entry name" value="WalR-like"/>
</dbReference>
<name>A0A8S8XIR5_9PROT</name>
<dbReference type="AlphaFoldDB" id="A0A8S8XIR5"/>
<evidence type="ECO:0000256" key="3">
    <source>
        <dbReference type="ARBA" id="ARBA00023015"/>
    </source>
</evidence>
<dbReference type="PANTHER" id="PTHR48111:SF1">
    <property type="entry name" value="TWO-COMPONENT RESPONSE REGULATOR ORR33"/>
    <property type="match status" value="1"/>
</dbReference>
<dbReference type="EMBL" id="BOPV01000001">
    <property type="protein sequence ID" value="GIL41146.1"/>
    <property type="molecule type" value="Genomic_DNA"/>
</dbReference>
<evidence type="ECO:0000256" key="4">
    <source>
        <dbReference type="ARBA" id="ARBA00023125"/>
    </source>
</evidence>
<dbReference type="GO" id="GO:0000156">
    <property type="term" value="F:phosphorelay response regulator activity"/>
    <property type="evidence" value="ECO:0007669"/>
    <property type="project" value="TreeGrafter"/>
</dbReference>
<keyword evidence="11" id="KW-1185">Reference proteome</keyword>